<keyword evidence="3" id="KW-0813">Transport</keyword>
<evidence type="ECO:0000256" key="2">
    <source>
        <dbReference type="ARBA" id="ARBA00007613"/>
    </source>
</evidence>
<evidence type="ECO:0000313" key="10">
    <source>
        <dbReference type="EMBL" id="MFC0592893.1"/>
    </source>
</evidence>
<dbReference type="InterPro" id="IPR003423">
    <property type="entry name" value="OMP_efflux"/>
</dbReference>
<evidence type="ECO:0000256" key="9">
    <source>
        <dbReference type="SAM" id="SignalP"/>
    </source>
</evidence>
<evidence type="ECO:0000256" key="3">
    <source>
        <dbReference type="ARBA" id="ARBA00022448"/>
    </source>
</evidence>
<proteinExistence type="inferred from homology"/>
<dbReference type="Gene3D" id="1.20.1600.10">
    <property type="entry name" value="Outer membrane efflux proteins (OEP)"/>
    <property type="match status" value="1"/>
</dbReference>
<dbReference type="PANTHER" id="PTHR30026">
    <property type="entry name" value="OUTER MEMBRANE PROTEIN TOLC"/>
    <property type="match status" value="1"/>
</dbReference>
<accession>A0ABV6PSS3</accession>
<dbReference type="PANTHER" id="PTHR30026:SF20">
    <property type="entry name" value="OUTER MEMBRANE PROTEIN TOLC"/>
    <property type="match status" value="1"/>
</dbReference>
<evidence type="ECO:0000256" key="5">
    <source>
        <dbReference type="ARBA" id="ARBA00022692"/>
    </source>
</evidence>
<evidence type="ECO:0000256" key="1">
    <source>
        <dbReference type="ARBA" id="ARBA00004442"/>
    </source>
</evidence>
<name>A0ABV6PSS3_9BURK</name>
<keyword evidence="4" id="KW-1134">Transmembrane beta strand</keyword>
<keyword evidence="8" id="KW-0175">Coiled coil</keyword>
<reference evidence="10 11" key="1">
    <citation type="submission" date="2024-09" db="EMBL/GenBank/DDBJ databases">
        <authorList>
            <person name="Sun Q."/>
            <person name="Mori K."/>
        </authorList>
    </citation>
    <scope>NUCLEOTIDE SEQUENCE [LARGE SCALE GENOMIC DNA]</scope>
    <source>
        <strain evidence="10 11">NCAIM B.02336</strain>
    </source>
</reference>
<keyword evidence="6" id="KW-0472">Membrane</keyword>
<organism evidence="10 11">
    <name type="scientific">Ottowia pentelensis</name>
    <dbReference type="NCBI Taxonomy" id="511108"/>
    <lineage>
        <taxon>Bacteria</taxon>
        <taxon>Pseudomonadati</taxon>
        <taxon>Pseudomonadota</taxon>
        <taxon>Betaproteobacteria</taxon>
        <taxon>Burkholderiales</taxon>
        <taxon>Comamonadaceae</taxon>
        <taxon>Ottowia</taxon>
    </lineage>
</organism>
<comment type="subcellular location">
    <subcellularLocation>
        <location evidence="1">Cell outer membrane</location>
    </subcellularLocation>
</comment>
<comment type="caution">
    <text evidence="10">The sequence shown here is derived from an EMBL/GenBank/DDBJ whole genome shotgun (WGS) entry which is preliminary data.</text>
</comment>
<comment type="similarity">
    <text evidence="2">Belongs to the outer membrane factor (OMF) (TC 1.B.17) family.</text>
</comment>
<keyword evidence="9" id="KW-0732">Signal</keyword>
<evidence type="ECO:0000256" key="4">
    <source>
        <dbReference type="ARBA" id="ARBA00022452"/>
    </source>
</evidence>
<dbReference type="RefSeq" id="WP_293226884.1">
    <property type="nucleotide sequence ID" value="NZ_JBHLTN010000018.1"/>
</dbReference>
<feature type="signal peptide" evidence="9">
    <location>
        <begin position="1"/>
        <end position="22"/>
    </location>
</feature>
<protein>
    <submittedName>
        <fullName evidence="10">TolC family protein</fullName>
    </submittedName>
</protein>
<dbReference type="Pfam" id="PF02321">
    <property type="entry name" value="OEP"/>
    <property type="match status" value="1"/>
</dbReference>
<dbReference type="Proteomes" id="UP001589834">
    <property type="component" value="Unassembled WGS sequence"/>
</dbReference>
<keyword evidence="5" id="KW-0812">Transmembrane</keyword>
<sequence>MTRRLLALACAAATALPAAAWAQDLLTVWRAAAGHDRQLAVARAEHGATQTLREQADALGRPSLSLAVGAGLGAQDTAMRGARFSAPGMGPVDEARFATSVDAGLATRVAVVAQQPLVNAARDAQRAQLRLGADMGDTAWRGAQSELMLRTAERYLALALAEERVRVLGRQLRALEQARDEAHERYRLGSSPITDTHEADAALAGARAQQAAALLEADTRRRVLVDSTGLAGLTARLPAQPLAPVPDAPGWDQAAQADNPRLRLLTEAVAVAEQKLRQQGAAGRATVDLVAQASLDRIAGHGDFGSARNRNLNAMVGVQLNIPIDASGLIGAQEREAVERLGKARAELDLAREEVGQQTRSAWQGLQTGAARIAALQQAQTASRARLDATRLGHEVGDRTLLDVLNAENDHAQTVLALAQARSDQVLTRLKLAALADRLDEEVLAQVNATLAAPASQESLP</sequence>
<feature type="coiled-coil region" evidence="8">
    <location>
        <begin position="158"/>
        <end position="185"/>
    </location>
</feature>
<feature type="chain" id="PRO_5045808891" evidence="9">
    <location>
        <begin position="23"/>
        <end position="461"/>
    </location>
</feature>
<keyword evidence="11" id="KW-1185">Reference proteome</keyword>
<dbReference type="EMBL" id="JBHLTN010000018">
    <property type="protein sequence ID" value="MFC0592893.1"/>
    <property type="molecule type" value="Genomic_DNA"/>
</dbReference>
<evidence type="ECO:0000313" key="11">
    <source>
        <dbReference type="Proteomes" id="UP001589834"/>
    </source>
</evidence>
<evidence type="ECO:0000256" key="7">
    <source>
        <dbReference type="ARBA" id="ARBA00023237"/>
    </source>
</evidence>
<evidence type="ECO:0000256" key="6">
    <source>
        <dbReference type="ARBA" id="ARBA00023136"/>
    </source>
</evidence>
<dbReference type="SUPFAM" id="SSF56954">
    <property type="entry name" value="Outer membrane efflux proteins (OEP)"/>
    <property type="match status" value="1"/>
</dbReference>
<dbReference type="InterPro" id="IPR051906">
    <property type="entry name" value="TolC-like"/>
</dbReference>
<keyword evidence="7" id="KW-0998">Cell outer membrane</keyword>
<evidence type="ECO:0000256" key="8">
    <source>
        <dbReference type="SAM" id="Coils"/>
    </source>
</evidence>
<gene>
    <name evidence="10" type="ORF">ACFFGG_10010</name>
</gene>